<keyword evidence="2" id="KW-1185">Reference proteome</keyword>
<evidence type="ECO:0000313" key="1">
    <source>
        <dbReference type="EMBL" id="KRW99584.1"/>
    </source>
</evidence>
<dbReference type="Pfam" id="PF04252">
    <property type="entry name" value="SFM1-like"/>
    <property type="match status" value="1"/>
</dbReference>
<dbReference type="PANTHER" id="PTHR35517">
    <property type="entry name" value="PROTEIN ARGININE N-METHYLTRANSFERASE SFM1"/>
    <property type="match status" value="1"/>
</dbReference>
<dbReference type="GO" id="GO:0035241">
    <property type="term" value="F:protein-arginine omega-N monomethyltransferase activity"/>
    <property type="evidence" value="ECO:0007669"/>
    <property type="project" value="TreeGrafter"/>
</dbReference>
<reference evidence="1 2" key="1">
    <citation type="journal article" date="2015" name="Sci. Rep.">
        <title>Genome of the facultative scuticociliatosis pathogen Pseudocohnilembus persalinus provides insight into its virulence through horizontal gene transfer.</title>
        <authorList>
            <person name="Xiong J."/>
            <person name="Wang G."/>
            <person name="Cheng J."/>
            <person name="Tian M."/>
            <person name="Pan X."/>
            <person name="Warren A."/>
            <person name="Jiang C."/>
            <person name="Yuan D."/>
            <person name="Miao W."/>
        </authorList>
    </citation>
    <scope>NUCLEOTIDE SEQUENCE [LARGE SCALE GENOMIC DNA]</scope>
    <source>
        <strain evidence="1">36N120E</strain>
    </source>
</reference>
<accession>A0A0V0QBL5</accession>
<dbReference type="CDD" id="cd18090">
    <property type="entry name" value="Arginine_MT_Sfm1"/>
    <property type="match status" value="1"/>
</dbReference>
<dbReference type="OrthoDB" id="373498at2759"/>
<dbReference type="AlphaFoldDB" id="A0A0V0QBL5"/>
<gene>
    <name evidence="1" type="ORF">PPERSA_03759</name>
</gene>
<dbReference type="InterPro" id="IPR007364">
    <property type="entry name" value="SFM1-like"/>
</dbReference>
<comment type="caution">
    <text evidence="1">The sequence shown here is derived from an EMBL/GenBank/DDBJ whole genome shotgun (WGS) entry which is preliminary data.</text>
</comment>
<organism evidence="1 2">
    <name type="scientific">Pseudocohnilembus persalinus</name>
    <name type="common">Ciliate</name>
    <dbReference type="NCBI Taxonomy" id="266149"/>
    <lineage>
        <taxon>Eukaryota</taxon>
        <taxon>Sar</taxon>
        <taxon>Alveolata</taxon>
        <taxon>Ciliophora</taxon>
        <taxon>Intramacronucleata</taxon>
        <taxon>Oligohymenophorea</taxon>
        <taxon>Scuticociliatia</taxon>
        <taxon>Philasterida</taxon>
        <taxon>Pseudocohnilembidae</taxon>
        <taxon>Pseudocohnilembus</taxon>
    </lineage>
</organism>
<dbReference type="FunCoup" id="A0A0V0QBL5">
    <property type="interactions" value="2"/>
</dbReference>
<evidence type="ECO:0000313" key="2">
    <source>
        <dbReference type="Proteomes" id="UP000054937"/>
    </source>
</evidence>
<dbReference type="PANTHER" id="PTHR35517:SF1">
    <property type="entry name" value="PROTEIN ARGININE N-METHYLTRANSFERASE SFM1"/>
    <property type="match status" value="1"/>
</dbReference>
<proteinExistence type="predicted"/>
<name>A0A0V0QBL5_PSEPJ</name>
<dbReference type="InParanoid" id="A0A0V0QBL5"/>
<dbReference type="Proteomes" id="UP000054937">
    <property type="component" value="Unassembled WGS sequence"/>
</dbReference>
<protein>
    <recommendedName>
        <fullName evidence="3">SAM-dependent RNA methyltransferase</fullName>
    </recommendedName>
</protein>
<sequence length="254" mass="29791">MEQKNQNKHYIVEHMDDGLFDWSLAEYKEMTKYLKTDKREKSSLIFSNTTQFLSENDPEDNEKYQKNIQEIEKENVTFLEKKLHTYFDEKGNLVLPEKNINVPFERICLLDMRGDRDLEPADAKDFDCFLFGGILGDHPPKDRTKELRQIGFKQKRLGDIQLTTDTALLITKLIIENGHKFDEIPYAIEPDVVNKKDPTECTQMEGFRYVTKQYDIEKDVINFENQDQNSKQPVMSAKIMDELLFEPLNLGPPL</sequence>
<evidence type="ECO:0008006" key="3">
    <source>
        <dbReference type="Google" id="ProtNLM"/>
    </source>
</evidence>
<dbReference type="EMBL" id="LDAU01000207">
    <property type="protein sequence ID" value="KRW99584.1"/>
    <property type="molecule type" value="Genomic_DNA"/>
</dbReference>